<dbReference type="CDD" id="cd00090">
    <property type="entry name" value="HTH_ARSR"/>
    <property type="match status" value="1"/>
</dbReference>
<name>A0A2T8F5B2_9ACTN</name>
<keyword evidence="3" id="KW-0804">Transcription</keyword>
<accession>A0A2T8F5B2</accession>
<dbReference type="PANTHER" id="PTHR33204">
    <property type="entry name" value="TRANSCRIPTIONAL REGULATOR, MARR FAMILY"/>
    <property type="match status" value="1"/>
</dbReference>
<sequence length="240" mass="27309">MRTYGQYCPIARASELLGERWSTIILRNILVGCQTFNEIAEGAPGLSRGLLSRRLRELERAGVIVIRPKPDGHGSIYEPTPAGRELSQVMIALETWGRRWAELKPEHAHPGVVLWVWANFFLDRDRLPRRRVLIRFEYPTLPQSARRSWLLIEHGDAEYCLKFPGGEEELIVVVHDPLAFARWHMGLVTWREALRAGAIEVQGAPTLARALPTWNRHGWATDDPRSRFEPTLTGHTAAEA</sequence>
<evidence type="ECO:0000259" key="5">
    <source>
        <dbReference type="PROSITE" id="PS51118"/>
    </source>
</evidence>
<keyword evidence="1" id="KW-0805">Transcription regulation</keyword>
<evidence type="ECO:0000256" key="4">
    <source>
        <dbReference type="SAM" id="MobiDB-lite"/>
    </source>
</evidence>
<comment type="caution">
    <text evidence="6">The sequence shown here is derived from an EMBL/GenBank/DDBJ whole genome shotgun (WGS) entry which is preliminary data.</text>
</comment>
<dbReference type="EMBL" id="QDGZ01000012">
    <property type="protein sequence ID" value="PVG80897.1"/>
    <property type="molecule type" value="Genomic_DNA"/>
</dbReference>
<proteinExistence type="predicted"/>
<dbReference type="PROSITE" id="PS51118">
    <property type="entry name" value="HTH_HXLR"/>
    <property type="match status" value="1"/>
</dbReference>
<dbReference type="RefSeq" id="WP_116574355.1">
    <property type="nucleotide sequence ID" value="NZ_QDGZ01000012.1"/>
</dbReference>
<dbReference type="Pfam" id="PF01638">
    <property type="entry name" value="HxlR"/>
    <property type="match status" value="1"/>
</dbReference>
<gene>
    <name evidence="6" type="ORF">DDE18_20930</name>
</gene>
<evidence type="ECO:0000313" key="6">
    <source>
        <dbReference type="EMBL" id="PVG80897.1"/>
    </source>
</evidence>
<dbReference type="InterPro" id="IPR036388">
    <property type="entry name" value="WH-like_DNA-bd_sf"/>
</dbReference>
<organism evidence="6 7">
    <name type="scientific">Nocardioides gansuensis</name>
    <dbReference type="NCBI Taxonomy" id="2138300"/>
    <lineage>
        <taxon>Bacteria</taxon>
        <taxon>Bacillati</taxon>
        <taxon>Actinomycetota</taxon>
        <taxon>Actinomycetes</taxon>
        <taxon>Propionibacteriales</taxon>
        <taxon>Nocardioidaceae</taxon>
        <taxon>Nocardioides</taxon>
    </lineage>
</organism>
<dbReference type="InterPro" id="IPR002577">
    <property type="entry name" value="HTH_HxlR"/>
</dbReference>
<feature type="region of interest" description="Disordered" evidence="4">
    <location>
        <begin position="221"/>
        <end position="240"/>
    </location>
</feature>
<dbReference type="AlphaFoldDB" id="A0A2T8F5B2"/>
<dbReference type="Gene3D" id="1.10.10.10">
    <property type="entry name" value="Winged helix-like DNA-binding domain superfamily/Winged helix DNA-binding domain"/>
    <property type="match status" value="1"/>
</dbReference>
<dbReference type="InterPro" id="IPR011991">
    <property type="entry name" value="ArsR-like_HTH"/>
</dbReference>
<dbReference type="Proteomes" id="UP000246018">
    <property type="component" value="Unassembled WGS sequence"/>
</dbReference>
<evidence type="ECO:0000256" key="2">
    <source>
        <dbReference type="ARBA" id="ARBA00023125"/>
    </source>
</evidence>
<dbReference type="OrthoDB" id="9792527at2"/>
<dbReference type="InterPro" id="IPR036390">
    <property type="entry name" value="WH_DNA-bd_sf"/>
</dbReference>
<evidence type="ECO:0000313" key="7">
    <source>
        <dbReference type="Proteomes" id="UP000246018"/>
    </source>
</evidence>
<reference evidence="6 7" key="1">
    <citation type="submission" date="2018-04" db="EMBL/GenBank/DDBJ databases">
        <title>Genome of Nocardioides gansuensis WSJ-1.</title>
        <authorList>
            <person name="Wu S."/>
            <person name="Wang G."/>
        </authorList>
    </citation>
    <scope>NUCLEOTIDE SEQUENCE [LARGE SCALE GENOMIC DNA]</scope>
    <source>
        <strain evidence="6 7">WSJ-1</strain>
    </source>
</reference>
<evidence type="ECO:0000256" key="1">
    <source>
        <dbReference type="ARBA" id="ARBA00023015"/>
    </source>
</evidence>
<dbReference type="GO" id="GO:0003677">
    <property type="term" value="F:DNA binding"/>
    <property type="evidence" value="ECO:0007669"/>
    <property type="project" value="UniProtKB-KW"/>
</dbReference>
<feature type="domain" description="HTH hxlR-type" evidence="5">
    <location>
        <begin position="8"/>
        <end position="105"/>
    </location>
</feature>
<keyword evidence="2" id="KW-0238">DNA-binding</keyword>
<protein>
    <submittedName>
        <fullName evidence="6">Transcriptional regulator</fullName>
    </submittedName>
</protein>
<dbReference type="SUPFAM" id="SSF46785">
    <property type="entry name" value="Winged helix' DNA-binding domain"/>
    <property type="match status" value="1"/>
</dbReference>
<dbReference type="PANTHER" id="PTHR33204:SF18">
    <property type="entry name" value="TRANSCRIPTIONAL REGULATORY PROTEIN"/>
    <property type="match status" value="1"/>
</dbReference>
<keyword evidence="7" id="KW-1185">Reference proteome</keyword>
<evidence type="ECO:0000256" key="3">
    <source>
        <dbReference type="ARBA" id="ARBA00023163"/>
    </source>
</evidence>